<evidence type="ECO:0000313" key="24">
    <source>
        <dbReference type="Proteomes" id="UP000593565"/>
    </source>
</evidence>
<dbReference type="AlphaFoldDB" id="A0A7J5ZJI4"/>
<dbReference type="GO" id="GO:0002250">
    <property type="term" value="P:adaptive immune response"/>
    <property type="evidence" value="ECO:0007669"/>
    <property type="project" value="UniProtKB-KW"/>
</dbReference>
<feature type="transmembrane region" description="Helical" evidence="20">
    <location>
        <begin position="275"/>
        <end position="297"/>
    </location>
</feature>
<evidence type="ECO:0000256" key="21">
    <source>
        <dbReference type="SAM" id="SignalP"/>
    </source>
</evidence>
<name>A0A7J5ZJI4_AMEME</name>
<comment type="similarity">
    <text evidence="2">Belongs to the MPEG1 family.</text>
</comment>
<dbReference type="PANTHER" id="PTHR31463:SF4">
    <property type="entry name" value="MACROPHAGE-EXPRESSED GENE 1 PROTEIN"/>
    <property type="match status" value="1"/>
</dbReference>
<keyword evidence="7 21" id="KW-0732">Signal</keyword>
<keyword evidence="10 20" id="KW-1133">Transmembrane helix</keyword>
<dbReference type="GO" id="GO:0030670">
    <property type="term" value="C:phagocytic vesicle membrane"/>
    <property type="evidence" value="ECO:0007669"/>
    <property type="project" value="UniProtKB-SubCell"/>
</dbReference>
<keyword evidence="4" id="KW-1134">Transmembrane beta strand</keyword>
<evidence type="ECO:0000256" key="12">
    <source>
        <dbReference type="ARBA" id="ARBA00023136"/>
    </source>
</evidence>
<evidence type="ECO:0000256" key="18">
    <source>
        <dbReference type="ARBA" id="ARBA00045689"/>
    </source>
</evidence>
<evidence type="ECO:0000256" key="1">
    <source>
        <dbReference type="ARBA" id="ARBA00004265"/>
    </source>
</evidence>
<evidence type="ECO:0000259" key="22">
    <source>
        <dbReference type="Pfam" id="PF01823"/>
    </source>
</evidence>
<keyword evidence="9" id="KW-0391">Immunity</keyword>
<dbReference type="Proteomes" id="UP000593565">
    <property type="component" value="Unassembled WGS sequence"/>
</dbReference>
<dbReference type="PANTHER" id="PTHR31463">
    <property type="entry name" value="MACROPHAGE-EXPRESSED GENE 1 PROTEIN"/>
    <property type="match status" value="1"/>
</dbReference>
<evidence type="ECO:0000256" key="13">
    <source>
        <dbReference type="ARBA" id="ARBA00023157"/>
    </source>
</evidence>
<feature type="domain" description="MACPF" evidence="22">
    <location>
        <begin position="125"/>
        <end position="201"/>
    </location>
</feature>
<evidence type="ECO:0000256" key="20">
    <source>
        <dbReference type="SAM" id="Phobius"/>
    </source>
</evidence>
<keyword evidence="15" id="KW-0968">Cytoplasmic vesicle</keyword>
<evidence type="ECO:0000256" key="16">
    <source>
        <dbReference type="ARBA" id="ARBA00030728"/>
    </source>
</evidence>
<evidence type="ECO:0000256" key="3">
    <source>
        <dbReference type="ARBA" id="ARBA00021365"/>
    </source>
</evidence>
<dbReference type="GO" id="GO:0042742">
    <property type="term" value="P:defense response to bacterium"/>
    <property type="evidence" value="ECO:0007669"/>
    <property type="project" value="TreeGrafter"/>
</dbReference>
<comment type="caution">
    <text evidence="23">The sequence shown here is derived from an EMBL/GenBank/DDBJ whole genome shotgun (WGS) entry which is preliminary data.</text>
</comment>
<sequence length="338" mass="37773">MGSEFIFLLAIFAFINPADFHPVIRPSNGLRDCYKNLSAPALEVLPGGGWDNLRNIDMGRVMNLSYSLCQTTEDGVYLIPDETFVIPQKMSSMEMNSEMIMSWLQQKSSTSESINADASFDPVVNGKFSAENRRMKTHQVKDKSVTARVQVRNHLYTVKVYPDFTLDARFARQAEEIADAIENNQTRQAAYLSEKMVLDYGIFTGGELPPIHLPPFTRPPVISMIATNTVFVMTEGNQAWVRIKGTKMWKVAKPEDIAEISKTFQDPSTQSQKKMVGIAFGAVALIAFVVAVAVLVLRKKILVRGRGYEEIRSEGQSETTVECQTEQQSESLTDNLLA</sequence>
<comment type="function">
    <text evidence="17">Pore-forming protein that plays a central role in antigen cross-presentation in dendritic cells by mediating delivery of antigens for cross-presentation. Dendritic cells bridge innate and adaptive immunity by capturing exogenous antigens on MHC class-I molecules and presenting them to naive CD8(+) T-cells. Acts by forming a pore in antigen-containing compartments, promoting the release of antigens into the cytosol, enabling generation of MHCI:peptide complexes and T-cell priming.</text>
</comment>
<feature type="region of interest" description="Disordered" evidence="19">
    <location>
        <begin position="314"/>
        <end position="338"/>
    </location>
</feature>
<organism evidence="23 24">
    <name type="scientific">Ameiurus melas</name>
    <name type="common">Black bullhead</name>
    <name type="synonym">Silurus melas</name>
    <dbReference type="NCBI Taxonomy" id="219545"/>
    <lineage>
        <taxon>Eukaryota</taxon>
        <taxon>Metazoa</taxon>
        <taxon>Chordata</taxon>
        <taxon>Craniata</taxon>
        <taxon>Vertebrata</taxon>
        <taxon>Euteleostomi</taxon>
        <taxon>Actinopterygii</taxon>
        <taxon>Neopterygii</taxon>
        <taxon>Teleostei</taxon>
        <taxon>Ostariophysi</taxon>
        <taxon>Siluriformes</taxon>
        <taxon>Ictaluridae</taxon>
        <taxon>Ameiurus</taxon>
    </lineage>
</organism>
<evidence type="ECO:0000256" key="6">
    <source>
        <dbReference type="ARBA" id="ARBA00022692"/>
    </source>
</evidence>
<dbReference type="InterPro" id="IPR020864">
    <property type="entry name" value="MACPF"/>
</dbReference>
<evidence type="ECO:0000313" key="23">
    <source>
        <dbReference type="EMBL" id="KAF4070824.1"/>
    </source>
</evidence>
<dbReference type="Pfam" id="PF01823">
    <property type="entry name" value="MACPF"/>
    <property type="match status" value="1"/>
</dbReference>
<protein>
    <recommendedName>
        <fullName evidence="3">Macrophage-expressed gene 1 protein</fullName>
    </recommendedName>
    <alternativeName>
        <fullName evidence="16">Perforin-2</fullName>
    </alternativeName>
</protein>
<gene>
    <name evidence="23" type="ORF">AMELA_G00278070</name>
</gene>
<evidence type="ECO:0000256" key="4">
    <source>
        <dbReference type="ARBA" id="ARBA00022452"/>
    </source>
</evidence>
<keyword evidence="12 20" id="KW-0472">Membrane</keyword>
<evidence type="ECO:0000256" key="8">
    <source>
        <dbReference type="ARBA" id="ARBA00022843"/>
    </source>
</evidence>
<evidence type="ECO:0000256" key="14">
    <source>
        <dbReference type="ARBA" id="ARBA00023180"/>
    </source>
</evidence>
<keyword evidence="5" id="KW-0399">Innate immunity</keyword>
<keyword evidence="24" id="KW-1185">Reference proteome</keyword>
<feature type="compositionally biased region" description="Polar residues" evidence="19">
    <location>
        <begin position="316"/>
        <end position="338"/>
    </location>
</feature>
<evidence type="ECO:0000256" key="10">
    <source>
        <dbReference type="ARBA" id="ARBA00022989"/>
    </source>
</evidence>
<dbReference type="InterPro" id="IPR039707">
    <property type="entry name" value="MPEG1"/>
</dbReference>
<evidence type="ECO:0000256" key="19">
    <source>
        <dbReference type="SAM" id="MobiDB-lite"/>
    </source>
</evidence>
<keyword evidence="6 20" id="KW-0812">Transmembrane</keyword>
<evidence type="ECO:0000256" key="9">
    <source>
        <dbReference type="ARBA" id="ARBA00022859"/>
    </source>
</evidence>
<keyword evidence="13" id="KW-1015">Disulfide bond</keyword>
<proteinExistence type="inferred from homology"/>
<evidence type="ECO:0000256" key="11">
    <source>
        <dbReference type="ARBA" id="ARBA00023130"/>
    </source>
</evidence>
<comment type="subcellular location">
    <subcellularLocation>
        <location evidence="1">Cytoplasmic vesicle</location>
        <location evidence="1">Phagosome membrane</location>
        <topology evidence="1">Multi-pass membrane protein</topology>
    </subcellularLocation>
</comment>
<evidence type="ECO:0000256" key="5">
    <source>
        <dbReference type="ARBA" id="ARBA00022588"/>
    </source>
</evidence>
<accession>A0A7J5ZJI4</accession>
<keyword evidence="14" id="KW-0325">Glycoprotein</keyword>
<evidence type="ECO:0000256" key="2">
    <source>
        <dbReference type="ARBA" id="ARBA00007256"/>
    </source>
</evidence>
<comment type="function">
    <text evidence="18">Pore-forming protein involved in both innate and adaptive immunity. Plays a central role in antigen cross-presentation in dendritic cells by forming a pore in antigen-containing compartments, thereby promoting delivery of antigens for cross-presentation. Also involved in innate immune response following bacterial infection; shows antibacterial activity against a wide spectrum of Gram-positive, Gram-negative and acid-fast bacteria. Reduces the viability of the intracytosolic pathogen L.monocytogenes by inhibiting acidification of the phagocytic vacuole of host cells which restricts bacterial translocation from the vacuole to the cytosol. Required for the antibacterial activity of reactive oxygen species and nitric oxide.</text>
</comment>
<keyword evidence="11" id="KW-1064">Adaptive immunity</keyword>
<feature type="chain" id="PRO_5029801823" description="Macrophage-expressed gene 1 protein" evidence="21">
    <location>
        <begin position="21"/>
        <end position="338"/>
    </location>
</feature>
<evidence type="ECO:0000256" key="17">
    <source>
        <dbReference type="ARBA" id="ARBA00045657"/>
    </source>
</evidence>
<dbReference type="EMBL" id="JAAGNN010000028">
    <property type="protein sequence ID" value="KAF4070824.1"/>
    <property type="molecule type" value="Genomic_DNA"/>
</dbReference>
<reference evidence="23 24" key="1">
    <citation type="submission" date="2020-02" db="EMBL/GenBank/DDBJ databases">
        <title>A chromosome-scale genome assembly of the black bullhead catfish (Ameiurus melas).</title>
        <authorList>
            <person name="Wen M."/>
            <person name="Zham M."/>
            <person name="Cabau C."/>
            <person name="Klopp C."/>
            <person name="Donnadieu C."/>
            <person name="Roques C."/>
            <person name="Bouchez O."/>
            <person name="Lampietro C."/>
            <person name="Jouanno E."/>
            <person name="Herpin A."/>
            <person name="Louis A."/>
            <person name="Berthelot C."/>
            <person name="Parey E."/>
            <person name="Roest-Crollius H."/>
            <person name="Braasch I."/>
            <person name="Postlethwait J."/>
            <person name="Robinson-Rechavi M."/>
            <person name="Echchiki A."/>
            <person name="Begum T."/>
            <person name="Montfort J."/>
            <person name="Schartl M."/>
            <person name="Bobe J."/>
            <person name="Guiguen Y."/>
        </authorList>
    </citation>
    <scope>NUCLEOTIDE SEQUENCE [LARGE SCALE GENOMIC DNA]</scope>
    <source>
        <strain evidence="23">M_S1</strain>
        <tissue evidence="23">Blood</tissue>
    </source>
</reference>
<feature type="signal peptide" evidence="21">
    <location>
        <begin position="1"/>
        <end position="20"/>
    </location>
</feature>
<evidence type="ECO:0000256" key="7">
    <source>
        <dbReference type="ARBA" id="ARBA00022729"/>
    </source>
</evidence>
<keyword evidence="8" id="KW-0832">Ubl conjugation</keyword>
<dbReference type="GO" id="GO:0045087">
    <property type="term" value="P:innate immune response"/>
    <property type="evidence" value="ECO:0007669"/>
    <property type="project" value="UniProtKB-KW"/>
</dbReference>
<evidence type="ECO:0000256" key="15">
    <source>
        <dbReference type="ARBA" id="ARBA00023329"/>
    </source>
</evidence>